<dbReference type="PANTHER" id="PTHR23528:SF1">
    <property type="entry name" value="MAJOR FACILITATOR SUPERFAMILY (MFS) PROFILE DOMAIN-CONTAINING PROTEIN"/>
    <property type="match status" value="1"/>
</dbReference>
<comment type="subcellular location">
    <subcellularLocation>
        <location evidence="1">Cell membrane</location>
        <topology evidence="1">Multi-pass membrane protein</topology>
    </subcellularLocation>
</comment>
<evidence type="ECO:0000259" key="7">
    <source>
        <dbReference type="PROSITE" id="PS50850"/>
    </source>
</evidence>
<feature type="transmembrane region" description="Helical" evidence="6">
    <location>
        <begin position="83"/>
        <end position="100"/>
    </location>
</feature>
<feature type="transmembrane region" description="Helical" evidence="6">
    <location>
        <begin position="146"/>
        <end position="168"/>
    </location>
</feature>
<dbReference type="RefSeq" id="WP_212695722.1">
    <property type="nucleotide sequence ID" value="NZ_CP058649.1"/>
</dbReference>
<feature type="transmembrane region" description="Helical" evidence="6">
    <location>
        <begin position="47"/>
        <end position="71"/>
    </location>
</feature>
<keyword evidence="2" id="KW-0813">Transport</keyword>
<accession>A0A8J8MN80</accession>
<feature type="transmembrane region" description="Helical" evidence="6">
    <location>
        <begin position="383"/>
        <end position="404"/>
    </location>
</feature>
<proteinExistence type="predicted"/>
<evidence type="ECO:0000313" key="8">
    <source>
        <dbReference type="EMBL" id="QUI25022.1"/>
    </source>
</evidence>
<dbReference type="Proteomes" id="UP000683246">
    <property type="component" value="Chromosome"/>
</dbReference>
<feature type="transmembrane region" description="Helical" evidence="6">
    <location>
        <begin position="261"/>
        <end position="280"/>
    </location>
</feature>
<dbReference type="Pfam" id="PF13347">
    <property type="entry name" value="MFS_2"/>
    <property type="match status" value="1"/>
</dbReference>
<dbReference type="GO" id="GO:0005886">
    <property type="term" value="C:plasma membrane"/>
    <property type="evidence" value="ECO:0007669"/>
    <property type="project" value="UniProtKB-SubCell"/>
</dbReference>
<keyword evidence="5 6" id="KW-0472">Membrane</keyword>
<feature type="domain" description="Major facilitator superfamily (MFS) profile" evidence="7">
    <location>
        <begin position="13"/>
        <end position="409"/>
    </location>
</feature>
<feature type="transmembrane region" description="Helical" evidence="6">
    <location>
        <begin position="15"/>
        <end position="35"/>
    </location>
</feature>
<keyword evidence="3 6" id="KW-0812">Transmembrane</keyword>
<evidence type="ECO:0000256" key="1">
    <source>
        <dbReference type="ARBA" id="ARBA00004651"/>
    </source>
</evidence>
<dbReference type="InterPro" id="IPR036259">
    <property type="entry name" value="MFS_trans_sf"/>
</dbReference>
<feature type="transmembrane region" description="Helical" evidence="6">
    <location>
        <begin position="174"/>
        <end position="192"/>
    </location>
</feature>
<keyword evidence="9" id="KW-1185">Reference proteome</keyword>
<feature type="transmembrane region" description="Helical" evidence="6">
    <location>
        <begin position="224"/>
        <end position="241"/>
    </location>
</feature>
<gene>
    <name evidence="8" type="ORF">HZI73_23210</name>
</gene>
<feature type="transmembrane region" description="Helical" evidence="6">
    <location>
        <begin position="292"/>
        <end position="314"/>
    </location>
</feature>
<feature type="transmembrane region" description="Helical" evidence="6">
    <location>
        <begin position="320"/>
        <end position="337"/>
    </location>
</feature>
<dbReference type="EMBL" id="CP058649">
    <property type="protein sequence ID" value="QUI25022.1"/>
    <property type="molecule type" value="Genomic_DNA"/>
</dbReference>
<dbReference type="PANTHER" id="PTHR23528">
    <property type="match status" value="1"/>
</dbReference>
<evidence type="ECO:0000256" key="6">
    <source>
        <dbReference type="SAM" id="Phobius"/>
    </source>
</evidence>
<dbReference type="KEGG" id="vpy:HZI73_23210"/>
<reference evidence="8" key="1">
    <citation type="submission" date="2020-07" db="EMBL/GenBank/DDBJ databases">
        <title>Vallitalea pronyensis genome.</title>
        <authorList>
            <person name="Postec A."/>
        </authorList>
    </citation>
    <scope>NUCLEOTIDE SEQUENCE</scope>
    <source>
        <strain evidence="8">FatNI3</strain>
    </source>
</reference>
<sequence>MGNTTSLKLDYKKTFILGFGFFTTGLVWPLYNVYVPLFLRQFFDRQLIINGIMTLDNILAIFLIPVISAMSDRTVTRYGKRKPYIMVGLPISALMFILLPGFSHNFLFLMVIITILNFSMAIYRGPVVALMPDMTPPELRSEANGIINFMGGLASVFVLIGGSFMYAANRNLPFMATGIVMVISLIIIMRFIKEPTTYAPSEKKEKVPILKTIRDVIGAKDQKTIKILFAILFWFIGYQGLEATFSNYAVYYLNLAEEEASLILGGYALAFLLFAIPSGFIGKKLGKKRAILIGLTVDIFIFIILGLMGPAGLIPFNKTTMIALFGVAGIFWAFININSYPYVVQGVSEEKVGTYTGLYYFFSSIAAISGPFIYGLFVDYIGFNVLFYVTAATFAIAWVFVQLIKTNHTEVM</sequence>
<dbReference type="Gene3D" id="1.20.1250.20">
    <property type="entry name" value="MFS general substrate transporter like domains"/>
    <property type="match status" value="1"/>
</dbReference>
<dbReference type="SUPFAM" id="SSF103473">
    <property type="entry name" value="MFS general substrate transporter"/>
    <property type="match status" value="1"/>
</dbReference>
<evidence type="ECO:0000256" key="2">
    <source>
        <dbReference type="ARBA" id="ARBA00022448"/>
    </source>
</evidence>
<protein>
    <submittedName>
        <fullName evidence="8">MFS transporter</fullName>
    </submittedName>
</protein>
<dbReference type="GO" id="GO:0022857">
    <property type="term" value="F:transmembrane transporter activity"/>
    <property type="evidence" value="ECO:0007669"/>
    <property type="project" value="InterPro"/>
</dbReference>
<dbReference type="InterPro" id="IPR020846">
    <property type="entry name" value="MFS_dom"/>
</dbReference>
<organism evidence="8 9">
    <name type="scientific">Vallitalea pronyensis</name>
    <dbReference type="NCBI Taxonomy" id="1348613"/>
    <lineage>
        <taxon>Bacteria</taxon>
        <taxon>Bacillati</taxon>
        <taxon>Bacillota</taxon>
        <taxon>Clostridia</taxon>
        <taxon>Lachnospirales</taxon>
        <taxon>Vallitaleaceae</taxon>
        <taxon>Vallitalea</taxon>
    </lineage>
</organism>
<feature type="transmembrane region" description="Helical" evidence="6">
    <location>
        <begin position="106"/>
        <end position="125"/>
    </location>
</feature>
<dbReference type="AlphaFoldDB" id="A0A8J8MN80"/>
<dbReference type="PROSITE" id="PS50850">
    <property type="entry name" value="MFS"/>
    <property type="match status" value="1"/>
</dbReference>
<feature type="transmembrane region" description="Helical" evidence="6">
    <location>
        <begin position="358"/>
        <end position="377"/>
    </location>
</feature>
<evidence type="ECO:0000313" key="9">
    <source>
        <dbReference type="Proteomes" id="UP000683246"/>
    </source>
</evidence>
<evidence type="ECO:0000256" key="5">
    <source>
        <dbReference type="ARBA" id="ARBA00023136"/>
    </source>
</evidence>
<name>A0A8J8MN80_9FIRM</name>
<evidence type="ECO:0000256" key="3">
    <source>
        <dbReference type="ARBA" id="ARBA00022692"/>
    </source>
</evidence>
<evidence type="ECO:0000256" key="4">
    <source>
        <dbReference type="ARBA" id="ARBA00022989"/>
    </source>
</evidence>
<keyword evidence="4 6" id="KW-1133">Transmembrane helix</keyword>